<reference evidence="1 2" key="1">
    <citation type="journal article" date="2008" name="FEMS Yeast Res.">
        <title>Comparative genome analysis of a Saccharomyces cerevisiae wine strain.</title>
        <authorList>
            <person name="Borneman A.R."/>
            <person name="Forgan A.H."/>
            <person name="Pretorius I.S."/>
            <person name="Chambers P.J."/>
        </authorList>
    </citation>
    <scope>NUCLEOTIDE SEQUENCE [LARGE SCALE GENOMIC DNA]</scope>
    <source>
        <strain evidence="1 2">AWRI1631</strain>
    </source>
</reference>
<dbReference type="EMBL" id="ABSV01001829">
    <property type="protein sequence ID" value="EDZ70098.1"/>
    <property type="molecule type" value="Genomic_DNA"/>
</dbReference>
<comment type="caution">
    <text evidence="1">The sequence shown here is derived from an EMBL/GenBank/DDBJ whole genome shotgun (WGS) entry which is preliminary data.</text>
</comment>
<proteinExistence type="predicted"/>
<protein>
    <submittedName>
        <fullName evidence="1">Uncharacterized protein</fullName>
    </submittedName>
</protein>
<feature type="non-terminal residue" evidence="1">
    <location>
        <position position="36"/>
    </location>
</feature>
<organism evidence="1 2">
    <name type="scientific">Saccharomyces cerevisiae (strain AWRI1631)</name>
    <name type="common">Baker's yeast</name>
    <dbReference type="NCBI Taxonomy" id="545124"/>
    <lineage>
        <taxon>Eukaryota</taxon>
        <taxon>Fungi</taxon>
        <taxon>Dikarya</taxon>
        <taxon>Ascomycota</taxon>
        <taxon>Saccharomycotina</taxon>
        <taxon>Saccharomycetes</taxon>
        <taxon>Saccharomycetales</taxon>
        <taxon>Saccharomycetaceae</taxon>
        <taxon>Saccharomyces</taxon>
    </lineage>
</organism>
<evidence type="ECO:0000313" key="1">
    <source>
        <dbReference type="EMBL" id="EDZ70098.1"/>
    </source>
</evidence>
<evidence type="ECO:0000313" key="2">
    <source>
        <dbReference type="Proteomes" id="UP000008988"/>
    </source>
</evidence>
<sequence>MEEEAEAEVEVLLAIFYSGYLRLGWGLCLMETSVTN</sequence>
<accession>B5VPP6</accession>
<dbReference type="Proteomes" id="UP000008988">
    <property type="component" value="Unassembled WGS sequence"/>
</dbReference>
<name>B5VPP6_YEAS6</name>
<gene>
    <name evidence="1" type="ORF">AWRI1631_132630</name>
</gene>
<dbReference type="AlphaFoldDB" id="B5VPP6"/>